<evidence type="ECO:0008006" key="4">
    <source>
        <dbReference type="Google" id="ProtNLM"/>
    </source>
</evidence>
<evidence type="ECO:0000256" key="1">
    <source>
        <dbReference type="SAM" id="Phobius"/>
    </source>
</evidence>
<accession>A0A1G2U2E2</accession>
<organism evidence="2 3">
    <name type="scientific">Candidatus Zambryskibacteria bacterium RIFCSPLOWO2_01_FULL_43_17</name>
    <dbReference type="NCBI Taxonomy" id="1802760"/>
    <lineage>
        <taxon>Bacteria</taxon>
        <taxon>Candidatus Zambryskiibacteriota</taxon>
    </lineage>
</organism>
<dbReference type="InterPro" id="IPR035451">
    <property type="entry name" value="Ada-like_dom_sf"/>
</dbReference>
<keyword evidence="1" id="KW-0812">Transmembrane</keyword>
<dbReference type="EMBL" id="MHWD01000017">
    <property type="protein sequence ID" value="OHB03687.1"/>
    <property type="molecule type" value="Genomic_DNA"/>
</dbReference>
<evidence type="ECO:0000313" key="3">
    <source>
        <dbReference type="Proteomes" id="UP000179283"/>
    </source>
</evidence>
<dbReference type="AlphaFoldDB" id="A0A1G2U2E2"/>
<dbReference type="Gene3D" id="3.40.10.10">
    <property type="entry name" value="DNA Methylphosphotriester Repair Domain"/>
    <property type="match status" value="1"/>
</dbReference>
<dbReference type="Proteomes" id="UP000179283">
    <property type="component" value="Unassembled WGS sequence"/>
</dbReference>
<keyword evidence="1" id="KW-0472">Membrane</keyword>
<dbReference type="SUPFAM" id="SSF57884">
    <property type="entry name" value="Ada DNA repair protein, N-terminal domain (N-Ada 10)"/>
    <property type="match status" value="1"/>
</dbReference>
<protein>
    <recommendedName>
        <fullName evidence="4">Ada DNA repair metal-binding domain-containing protein</fullName>
    </recommendedName>
</protein>
<feature type="transmembrane region" description="Helical" evidence="1">
    <location>
        <begin position="39"/>
        <end position="60"/>
    </location>
</feature>
<reference evidence="2 3" key="1">
    <citation type="journal article" date="2016" name="Nat. Commun.">
        <title>Thousands of microbial genomes shed light on interconnected biogeochemical processes in an aquifer system.</title>
        <authorList>
            <person name="Anantharaman K."/>
            <person name="Brown C.T."/>
            <person name="Hug L.A."/>
            <person name="Sharon I."/>
            <person name="Castelle C.J."/>
            <person name="Probst A.J."/>
            <person name="Thomas B.C."/>
            <person name="Singh A."/>
            <person name="Wilkins M.J."/>
            <person name="Karaoz U."/>
            <person name="Brodie E.L."/>
            <person name="Williams K.H."/>
            <person name="Hubbard S.S."/>
            <person name="Banfield J.F."/>
        </authorList>
    </citation>
    <scope>NUCLEOTIDE SEQUENCE [LARGE SCALE GENOMIC DNA]</scope>
</reference>
<sequence length="156" mass="16885">MSINQESKLGNTPQDKVIEEEFDIVPIGEKPKKSLKSHIFNISLVLLVALASFGLGRLTIYEERRVPVEIKFSQAQSNILQAPSEAAFETGEVRGVSTAGTEVGGEVVASKTGKKYHYPWCAGAKQISDKNKITFASAEEARKAGYTPAANCKGLK</sequence>
<proteinExistence type="predicted"/>
<comment type="caution">
    <text evidence="2">The sequence shown here is derived from an EMBL/GenBank/DDBJ whole genome shotgun (WGS) entry which is preliminary data.</text>
</comment>
<gene>
    <name evidence="2" type="ORF">A2920_03200</name>
</gene>
<keyword evidence="1" id="KW-1133">Transmembrane helix</keyword>
<name>A0A1G2U2E2_9BACT</name>
<evidence type="ECO:0000313" key="2">
    <source>
        <dbReference type="EMBL" id="OHB03687.1"/>
    </source>
</evidence>